<proteinExistence type="predicted"/>
<dbReference type="SMART" id="SM00320">
    <property type="entry name" value="WD40"/>
    <property type="match status" value="7"/>
</dbReference>
<dbReference type="AlphaFoldDB" id="A0A3A8NRN5"/>
<dbReference type="EMBL" id="RAWG01000018">
    <property type="protein sequence ID" value="RKH46753.1"/>
    <property type="molecule type" value="Genomic_DNA"/>
</dbReference>
<dbReference type="PANTHER" id="PTHR19879">
    <property type="entry name" value="TRANSCRIPTION INITIATION FACTOR TFIID"/>
    <property type="match status" value="1"/>
</dbReference>
<dbReference type="Proteomes" id="UP000273405">
    <property type="component" value="Unassembled WGS sequence"/>
</dbReference>
<dbReference type="Pfam" id="PF00400">
    <property type="entry name" value="WD40"/>
    <property type="match status" value="1"/>
</dbReference>
<sequence length="633" mass="67320">MNPVRFAAVLAVVVLGACTEERPPAPPTENPPPAQEPPVSSAAPFRPCGAIGAGALAASALSPDGSVLAVATLSGQLVLYQPANGNRIQTLWDLPGEQVGVAFSEDGRRLAAASRTATRVWSFPDLKLILSLERPLAFRTTALALSADGAFLATGGFDTEGDSLARVRIHRVADGGILGTWERRYEQLVQSLAFSPDGASLAISMHHSIIVVSARDASGSRAFPLLSGGQVAWSRDGALLASGGIVVRLDTGAEVKRLEQSMIHDASTFSPDGQLYAEAVGPDVKVYRVADWTKLHTFTEADTSYVSRLSFSQDSTQLIVDVGVSAFWCNGDGQLCGPWGNEVRIHPVQDPGTVRTVSLGPVMQGPLVFSLDGSLLVGFANGTLAIWRTSNQHLVATSNIPATERVQFSPDQRQLLAGDAIYDLTTGQALQSFRGQALSPDFKMSAGLEQDRILLRDVASNERLKTFALNAHVADFSPDGRSIATYAYDGRIHIRLLDIAEGTVSHTFEMDYDEGGSKVDFSPDGRWLAVSNRYSGLSSVEVRGLGTDTSASLAAHFAAAFSPDSTVLATGSLEAEVQLWKTSGFTVRERLVGHGTSASQEQWPRAVIGASFARTGQLATLGADRTVRLWCSN</sequence>
<feature type="compositionally biased region" description="Pro residues" evidence="1">
    <location>
        <begin position="24"/>
        <end position="36"/>
    </location>
</feature>
<accession>A0A3A8NRN5</accession>
<evidence type="ECO:0000313" key="3">
    <source>
        <dbReference type="Proteomes" id="UP000273405"/>
    </source>
</evidence>
<dbReference type="RefSeq" id="WP_120624057.1">
    <property type="nucleotide sequence ID" value="NZ_RAWG01000018.1"/>
</dbReference>
<dbReference type="InterPro" id="IPR015943">
    <property type="entry name" value="WD40/YVTN_repeat-like_dom_sf"/>
</dbReference>
<dbReference type="OrthoDB" id="5492804at2"/>
<dbReference type="InterPro" id="IPR001680">
    <property type="entry name" value="WD40_rpt"/>
</dbReference>
<name>A0A3A8NRN5_9BACT</name>
<dbReference type="SUPFAM" id="SSF50998">
    <property type="entry name" value="Quinoprotein alcohol dehydrogenase-like"/>
    <property type="match status" value="1"/>
</dbReference>
<organism evidence="2 3">
    <name type="scientific">Corallococcus sicarius</name>
    <dbReference type="NCBI Taxonomy" id="2316726"/>
    <lineage>
        <taxon>Bacteria</taxon>
        <taxon>Pseudomonadati</taxon>
        <taxon>Myxococcota</taxon>
        <taxon>Myxococcia</taxon>
        <taxon>Myxococcales</taxon>
        <taxon>Cystobacterineae</taxon>
        <taxon>Myxococcaceae</taxon>
        <taxon>Corallococcus</taxon>
    </lineage>
</organism>
<evidence type="ECO:0000256" key="1">
    <source>
        <dbReference type="SAM" id="MobiDB-lite"/>
    </source>
</evidence>
<dbReference type="Gene3D" id="2.130.10.10">
    <property type="entry name" value="YVTN repeat-like/Quinoprotein amine dehydrogenase"/>
    <property type="match status" value="4"/>
</dbReference>
<protein>
    <submittedName>
        <fullName evidence="2">WD40 repeat domain-containing protein</fullName>
    </submittedName>
</protein>
<keyword evidence="3" id="KW-1185">Reference proteome</keyword>
<dbReference type="SUPFAM" id="SSF75011">
    <property type="entry name" value="3-carboxy-cis,cis-mucoante lactonizing enzyme"/>
    <property type="match status" value="1"/>
</dbReference>
<comment type="caution">
    <text evidence="2">The sequence shown here is derived from an EMBL/GenBank/DDBJ whole genome shotgun (WGS) entry which is preliminary data.</text>
</comment>
<dbReference type="PROSITE" id="PS51257">
    <property type="entry name" value="PROKAR_LIPOPROTEIN"/>
    <property type="match status" value="1"/>
</dbReference>
<evidence type="ECO:0000313" key="2">
    <source>
        <dbReference type="EMBL" id="RKH46753.1"/>
    </source>
</evidence>
<dbReference type="PANTHER" id="PTHR19879:SF9">
    <property type="entry name" value="TRANSCRIPTION INITIATION FACTOR TFIID SUBUNIT 5"/>
    <property type="match status" value="1"/>
</dbReference>
<reference evidence="3" key="1">
    <citation type="submission" date="2018-09" db="EMBL/GenBank/DDBJ databases">
        <authorList>
            <person name="Livingstone P.G."/>
            <person name="Whitworth D.E."/>
        </authorList>
    </citation>
    <scope>NUCLEOTIDE SEQUENCE [LARGE SCALE GENOMIC DNA]</scope>
    <source>
        <strain evidence="3">CA040B</strain>
    </source>
</reference>
<gene>
    <name evidence="2" type="ORF">D7X12_04640</name>
</gene>
<feature type="region of interest" description="Disordered" evidence="1">
    <location>
        <begin position="21"/>
        <end position="42"/>
    </location>
</feature>
<dbReference type="InterPro" id="IPR011047">
    <property type="entry name" value="Quinoprotein_ADH-like_sf"/>
</dbReference>